<dbReference type="NCBIfam" id="NF002537">
    <property type="entry name" value="PRK02090.1"/>
    <property type="match status" value="1"/>
</dbReference>
<dbReference type="CDD" id="cd23945">
    <property type="entry name" value="PAPS_reductase"/>
    <property type="match status" value="1"/>
</dbReference>
<dbReference type="Gene3D" id="3.40.50.620">
    <property type="entry name" value="HUPs"/>
    <property type="match status" value="1"/>
</dbReference>
<dbReference type="InterPro" id="IPR011798">
    <property type="entry name" value="APS_reductase"/>
</dbReference>
<evidence type="ECO:0000256" key="14">
    <source>
        <dbReference type="HAMAP-Rule" id="MF_00063"/>
    </source>
</evidence>
<feature type="active site" description="Nucleophile; cysteine thiosulfonate intermediate" evidence="14">
    <location>
        <position position="238"/>
    </location>
</feature>
<name>F2BCQ0_9NEIS</name>
<comment type="similarity">
    <text evidence="1 14">Belongs to the PAPS reductase family. CysH subfamily.</text>
</comment>
<keyword evidence="2 14" id="KW-0963">Cytoplasm</keyword>
<evidence type="ECO:0000313" key="16">
    <source>
        <dbReference type="EMBL" id="EGF10804.1"/>
    </source>
</evidence>
<dbReference type="EMBL" id="AFAY01000030">
    <property type="protein sequence ID" value="EGF10804.1"/>
    <property type="molecule type" value="Genomic_DNA"/>
</dbReference>
<accession>F2BCQ0</accession>
<feature type="domain" description="Phosphoadenosine phosphosulphate reductase" evidence="15">
    <location>
        <begin position="43"/>
        <end position="216"/>
    </location>
</feature>
<comment type="catalytic activity">
    <reaction evidence="13 14">
        <text>[thioredoxin]-disulfide + sulfite + AMP + 2 H(+) = adenosine 5'-phosphosulfate + [thioredoxin]-dithiol</text>
        <dbReference type="Rhea" id="RHEA:21976"/>
        <dbReference type="Rhea" id="RHEA-COMP:10698"/>
        <dbReference type="Rhea" id="RHEA-COMP:10700"/>
        <dbReference type="ChEBI" id="CHEBI:15378"/>
        <dbReference type="ChEBI" id="CHEBI:17359"/>
        <dbReference type="ChEBI" id="CHEBI:29950"/>
        <dbReference type="ChEBI" id="CHEBI:50058"/>
        <dbReference type="ChEBI" id="CHEBI:58243"/>
        <dbReference type="ChEBI" id="CHEBI:456215"/>
        <dbReference type="EC" id="1.8.4.10"/>
    </reaction>
</comment>
<comment type="cofactor">
    <cofactor evidence="14">
        <name>[4Fe-4S] cluster</name>
        <dbReference type="ChEBI" id="CHEBI:49883"/>
    </cofactor>
    <text evidence="14">Binds 1 [4Fe-4S] cluster per subunit.</text>
</comment>
<comment type="pathway">
    <text evidence="8 14">Sulfur metabolism; hydrogen sulfide biosynthesis; sulfite from sulfate.</text>
</comment>
<keyword evidence="3 14" id="KW-0479">Metal-binding</keyword>
<evidence type="ECO:0000256" key="8">
    <source>
        <dbReference type="ARBA" id="ARBA00024327"/>
    </source>
</evidence>
<evidence type="ECO:0000256" key="6">
    <source>
        <dbReference type="ARBA" id="ARBA00023014"/>
    </source>
</evidence>
<dbReference type="InterPro" id="IPR002500">
    <property type="entry name" value="PAPS_reduct_dom"/>
</dbReference>
<sequence length="242" mass="27385">MLRPQLWTIPAPPPSVYDALSAKTDRLRRRLHEAAAAHQRVKLASSLAVEDMVITHLIAAEKLPIAVFTLQTGRLNAETLALIDEVAQRYPDLDFCCYTPLSDDVAAYVAQHGENAFYESVALRRECCRIRKIEPLNRALADADAWLTGQRREQSVTRSTLPFAETDTARGIAKYNPIFDWTEHDVWAFVLQNGIPYNGLYRQGYPSIGCEPCTMPVKAGQDIRAGRWWWESRDSKECGLHK</sequence>
<dbReference type="NCBIfam" id="TIGR02055">
    <property type="entry name" value="APS_reductase"/>
    <property type="match status" value="1"/>
</dbReference>
<gene>
    <name evidence="14 16" type="primary">cysH</name>
    <name evidence="16" type="ORF">HMPREF9123_1475</name>
</gene>
<evidence type="ECO:0000256" key="3">
    <source>
        <dbReference type="ARBA" id="ARBA00022723"/>
    </source>
</evidence>
<evidence type="ECO:0000256" key="11">
    <source>
        <dbReference type="ARBA" id="ARBA00030894"/>
    </source>
</evidence>
<dbReference type="GO" id="GO:0005737">
    <property type="term" value="C:cytoplasm"/>
    <property type="evidence" value="ECO:0007669"/>
    <property type="project" value="UniProtKB-SubCell"/>
</dbReference>
<feature type="binding site" evidence="14">
    <location>
        <position position="127"/>
    </location>
    <ligand>
        <name>[4Fe-4S] cluster</name>
        <dbReference type="ChEBI" id="CHEBI:49883"/>
    </ligand>
</feature>
<dbReference type="GO" id="GO:0043866">
    <property type="term" value="F:adenylyl-sulfate reductase (thioredoxin) activity"/>
    <property type="evidence" value="ECO:0007669"/>
    <property type="project" value="UniProtKB-EC"/>
</dbReference>
<proteinExistence type="inferred from homology"/>
<dbReference type="NCBIfam" id="TIGR00434">
    <property type="entry name" value="cysH"/>
    <property type="match status" value="1"/>
</dbReference>
<dbReference type="GO" id="GO:0004604">
    <property type="term" value="F:phosphoadenylyl-sulfate reductase (thioredoxin) activity"/>
    <property type="evidence" value="ECO:0007669"/>
    <property type="project" value="UniProtKB-UniRule"/>
</dbReference>
<dbReference type="InterPro" id="IPR014729">
    <property type="entry name" value="Rossmann-like_a/b/a_fold"/>
</dbReference>
<dbReference type="HAMAP" id="MF_00063">
    <property type="entry name" value="CysH"/>
    <property type="match status" value="1"/>
</dbReference>
<dbReference type="GO" id="GO:0046872">
    <property type="term" value="F:metal ion binding"/>
    <property type="evidence" value="ECO:0007669"/>
    <property type="project" value="UniProtKB-KW"/>
</dbReference>
<reference evidence="16 17" key="1">
    <citation type="submission" date="2011-02" db="EMBL/GenBank/DDBJ databases">
        <authorList>
            <person name="Muzny D."/>
            <person name="Qin X."/>
            <person name="Deng J."/>
            <person name="Jiang H."/>
            <person name="Liu Y."/>
            <person name="Qu J."/>
            <person name="Song X.-Z."/>
            <person name="Zhang L."/>
            <person name="Thornton R."/>
            <person name="Coyle M."/>
            <person name="Francisco L."/>
            <person name="Jackson L."/>
            <person name="Javaid M."/>
            <person name="Korchina V."/>
            <person name="Kovar C."/>
            <person name="Mata R."/>
            <person name="Mathew T."/>
            <person name="Ngo R."/>
            <person name="Nguyen L."/>
            <person name="Nguyen N."/>
            <person name="Okwuonu G."/>
            <person name="Ongeri F."/>
            <person name="Pham C."/>
            <person name="Simmons D."/>
            <person name="Wilczek-Boney K."/>
            <person name="Hale W."/>
            <person name="Jakkamsetti A."/>
            <person name="Pham P."/>
            <person name="Ruth R."/>
            <person name="San Lucas F."/>
            <person name="Warren J."/>
            <person name="Zhang J."/>
            <person name="Zhao Z."/>
            <person name="Zhou C."/>
            <person name="Zhu D."/>
            <person name="Lee S."/>
            <person name="Bess C."/>
            <person name="Blankenburg K."/>
            <person name="Forbes L."/>
            <person name="Fu Q."/>
            <person name="Gubbala S."/>
            <person name="Hirani K."/>
            <person name="Jayaseelan J.C."/>
            <person name="Lara F."/>
            <person name="Munidasa M."/>
            <person name="Palculict T."/>
            <person name="Patil S."/>
            <person name="Pu L.-L."/>
            <person name="Saada N."/>
            <person name="Tang L."/>
            <person name="Weissenberger G."/>
            <person name="Zhu Y."/>
            <person name="Hemphill L."/>
            <person name="Shang Y."/>
            <person name="Youmans B."/>
            <person name="Ayvaz T."/>
            <person name="Ross M."/>
            <person name="Santibanez J."/>
            <person name="Aqrawi P."/>
            <person name="Gross S."/>
            <person name="Joshi V."/>
            <person name="Fowler G."/>
            <person name="Nazareth L."/>
            <person name="Reid J."/>
            <person name="Worley K."/>
            <person name="Petrosino J."/>
            <person name="Highlander S."/>
            <person name="Gibbs R."/>
        </authorList>
    </citation>
    <scope>NUCLEOTIDE SEQUENCE [LARGE SCALE GENOMIC DNA]</scope>
    <source>
        <strain evidence="16 17">ATCC BAA-1200</strain>
    </source>
</reference>
<dbReference type="SUPFAM" id="SSF52402">
    <property type="entry name" value="Adenine nucleotide alpha hydrolases-like"/>
    <property type="match status" value="1"/>
</dbReference>
<feature type="binding site" evidence="14">
    <location>
        <position position="213"/>
    </location>
    <ligand>
        <name>[4Fe-4S] cluster</name>
        <dbReference type="ChEBI" id="CHEBI:49883"/>
    </ligand>
</feature>
<dbReference type="GO" id="GO:0070814">
    <property type="term" value="P:hydrogen sulfide biosynthetic process"/>
    <property type="evidence" value="ECO:0007669"/>
    <property type="project" value="UniProtKB-UniRule"/>
</dbReference>
<organism evidence="16 17">
    <name type="scientific">Neisseria bacilliformis ATCC BAA-1200</name>
    <dbReference type="NCBI Taxonomy" id="888742"/>
    <lineage>
        <taxon>Bacteria</taxon>
        <taxon>Pseudomonadati</taxon>
        <taxon>Pseudomonadota</taxon>
        <taxon>Betaproteobacteria</taxon>
        <taxon>Neisseriales</taxon>
        <taxon>Neisseriaceae</taxon>
        <taxon>Neisseria</taxon>
    </lineage>
</organism>
<keyword evidence="4 14" id="KW-0560">Oxidoreductase</keyword>
<dbReference type="GO" id="GO:0019379">
    <property type="term" value="P:sulfate assimilation, phosphoadenylyl sulfate reduction by phosphoadenylyl-sulfate reductase (thioredoxin)"/>
    <property type="evidence" value="ECO:0007669"/>
    <property type="project" value="UniProtKB-UniRule"/>
</dbReference>
<comment type="caution">
    <text evidence="16">The sequence shown here is derived from an EMBL/GenBank/DDBJ whole genome shotgun (WGS) entry which is preliminary data.</text>
</comment>
<dbReference type="EC" id="1.8.4.10" evidence="9 14"/>
<dbReference type="GO" id="GO:0051539">
    <property type="term" value="F:4 iron, 4 sulfur cluster binding"/>
    <property type="evidence" value="ECO:0007669"/>
    <property type="project" value="UniProtKB-UniRule"/>
</dbReference>
<dbReference type="AlphaFoldDB" id="F2BCQ0"/>
<dbReference type="OrthoDB" id="9794018at2"/>
<evidence type="ECO:0000256" key="7">
    <source>
        <dbReference type="ARBA" id="ARBA00024298"/>
    </source>
</evidence>
<evidence type="ECO:0000256" key="1">
    <source>
        <dbReference type="ARBA" id="ARBA00009732"/>
    </source>
</evidence>
<dbReference type="STRING" id="267212.GCA_001063965_01668"/>
<evidence type="ECO:0000256" key="13">
    <source>
        <dbReference type="ARBA" id="ARBA00048441"/>
    </source>
</evidence>
<evidence type="ECO:0000256" key="4">
    <source>
        <dbReference type="ARBA" id="ARBA00023002"/>
    </source>
</evidence>
<evidence type="ECO:0000256" key="12">
    <source>
        <dbReference type="ARBA" id="ARBA00032041"/>
    </source>
</evidence>
<comment type="function">
    <text evidence="7 14">Catalyzes the formation of sulfite from adenosine 5'-phosphosulfate (APS) using thioredoxin as an electron donor.</text>
</comment>
<dbReference type="GO" id="GO:0019344">
    <property type="term" value="P:cysteine biosynthetic process"/>
    <property type="evidence" value="ECO:0007669"/>
    <property type="project" value="InterPro"/>
</dbReference>
<dbReference type="Pfam" id="PF01507">
    <property type="entry name" value="PAPS_reduct"/>
    <property type="match status" value="1"/>
</dbReference>
<keyword evidence="17" id="KW-1185">Reference proteome</keyword>
<comment type="subcellular location">
    <subcellularLocation>
        <location evidence="14">Cytoplasm</location>
    </subcellularLocation>
</comment>
<evidence type="ECO:0000256" key="10">
    <source>
        <dbReference type="ARBA" id="ARBA00029514"/>
    </source>
</evidence>
<feature type="binding site" evidence="14">
    <location>
        <position position="210"/>
    </location>
    <ligand>
        <name>[4Fe-4S] cluster</name>
        <dbReference type="ChEBI" id="CHEBI:49883"/>
    </ligand>
</feature>
<feature type="binding site" evidence="14">
    <location>
        <position position="128"/>
    </location>
    <ligand>
        <name>[4Fe-4S] cluster</name>
        <dbReference type="ChEBI" id="CHEBI:49883"/>
    </ligand>
</feature>
<protein>
    <recommendedName>
        <fullName evidence="10 14">Adenosine 5'-phosphosulfate reductase</fullName>
        <shortName evidence="14">APS reductase</shortName>
        <ecNumber evidence="9 14">1.8.4.10</ecNumber>
    </recommendedName>
    <alternativeName>
        <fullName evidence="12 14">5'-adenylylsulfate reductase</fullName>
    </alternativeName>
    <alternativeName>
        <fullName evidence="11 14">Thioredoxin-dependent 5'-adenylylsulfate reductase</fullName>
    </alternativeName>
</protein>
<evidence type="ECO:0000256" key="2">
    <source>
        <dbReference type="ARBA" id="ARBA00022490"/>
    </source>
</evidence>
<evidence type="ECO:0000256" key="9">
    <source>
        <dbReference type="ARBA" id="ARBA00024386"/>
    </source>
</evidence>
<dbReference type="RefSeq" id="WP_007342484.1">
    <property type="nucleotide sequence ID" value="NZ_GL878494.1"/>
</dbReference>
<dbReference type="PIRSF" id="PIRSF000857">
    <property type="entry name" value="PAPS_reductase"/>
    <property type="match status" value="1"/>
</dbReference>
<keyword evidence="5 14" id="KW-0408">Iron</keyword>
<dbReference type="PANTHER" id="PTHR46482:SF9">
    <property type="entry name" value="5'-ADENYLYLSULFATE REDUCTASE 1, CHLOROPLASTIC"/>
    <property type="match status" value="1"/>
</dbReference>
<evidence type="ECO:0000313" key="17">
    <source>
        <dbReference type="Proteomes" id="UP000004105"/>
    </source>
</evidence>
<dbReference type="InterPro" id="IPR004511">
    <property type="entry name" value="PAPS/APS_Rdtase"/>
</dbReference>
<dbReference type="HOGENOM" id="CLU_044089_1_0_4"/>
<evidence type="ECO:0000259" key="15">
    <source>
        <dbReference type="Pfam" id="PF01507"/>
    </source>
</evidence>
<evidence type="ECO:0000256" key="5">
    <source>
        <dbReference type="ARBA" id="ARBA00023004"/>
    </source>
</evidence>
<dbReference type="PANTHER" id="PTHR46482">
    <property type="entry name" value="5'-ADENYLYLSULFATE REDUCTASE 3, CHLOROPLASTIC"/>
    <property type="match status" value="1"/>
</dbReference>
<keyword evidence="6 14" id="KW-0411">Iron-sulfur</keyword>
<dbReference type="Proteomes" id="UP000004105">
    <property type="component" value="Unassembled WGS sequence"/>
</dbReference>